<evidence type="ECO:0000313" key="1">
    <source>
        <dbReference type="EMBL" id="TKV81915.1"/>
    </source>
</evidence>
<evidence type="ECO:0000313" key="2">
    <source>
        <dbReference type="Proteomes" id="UP000305095"/>
    </source>
</evidence>
<dbReference type="AlphaFoldDB" id="A0A4V6CXW2"/>
<dbReference type="EMBL" id="SZZP01000005">
    <property type="protein sequence ID" value="TKV81915.1"/>
    <property type="molecule type" value="Genomic_DNA"/>
</dbReference>
<name>A0A4V6CXW2_BRAEL</name>
<comment type="caution">
    <text evidence="1">The sequence shown here is derived from an EMBL/GenBank/DDBJ whole genome shotgun (WGS) entry which is preliminary data.</text>
</comment>
<sequence>MRARRSPTVPLHRGVNEIARRVSELIAMAYDPYRPERHYMRGPGPKWFAKHGATASVTIC</sequence>
<protein>
    <submittedName>
        <fullName evidence="1">Uncharacterized protein</fullName>
    </submittedName>
</protein>
<accession>A0A4V6CXW2</accession>
<dbReference type="Proteomes" id="UP000305095">
    <property type="component" value="Unassembled WGS sequence"/>
</dbReference>
<reference evidence="1 2" key="1">
    <citation type="submission" date="2019-05" db="EMBL/GenBank/DDBJ databases">
        <title>Draft Genome of Bradyrhizobium elkanii strain SEMIA 938, Used in Commercial Inoculants for Lupinus spp. in Brazil.</title>
        <authorList>
            <person name="Hungria M."/>
            <person name="Delamuta J.R.M."/>
            <person name="Ribeiro R.A."/>
            <person name="Nogueira M.A."/>
        </authorList>
    </citation>
    <scope>NUCLEOTIDE SEQUENCE [LARGE SCALE GENOMIC DNA]</scope>
    <source>
        <strain evidence="1 2">Semia 938</strain>
    </source>
</reference>
<organism evidence="1 2">
    <name type="scientific">Bradyrhizobium elkanii</name>
    <dbReference type="NCBI Taxonomy" id="29448"/>
    <lineage>
        <taxon>Bacteria</taxon>
        <taxon>Pseudomonadati</taxon>
        <taxon>Pseudomonadota</taxon>
        <taxon>Alphaproteobacteria</taxon>
        <taxon>Hyphomicrobiales</taxon>
        <taxon>Nitrobacteraceae</taxon>
        <taxon>Bradyrhizobium</taxon>
    </lineage>
</organism>
<proteinExistence type="predicted"/>
<gene>
    <name evidence="1" type="ORF">FDV58_09675</name>
</gene>